<dbReference type="OrthoDB" id="5875827at2759"/>
<feature type="region of interest" description="Disordered" evidence="1">
    <location>
        <begin position="170"/>
        <end position="192"/>
    </location>
</feature>
<name>G0P4M1_CAEBE</name>
<dbReference type="OMA" id="LRSMCRT"/>
<dbReference type="eggNOG" id="ENOG502T27H">
    <property type="taxonomic scope" value="Eukaryota"/>
</dbReference>
<keyword evidence="2" id="KW-0812">Transmembrane</keyword>
<evidence type="ECO:0000256" key="2">
    <source>
        <dbReference type="SAM" id="Phobius"/>
    </source>
</evidence>
<evidence type="ECO:0000313" key="3">
    <source>
        <dbReference type="EMBL" id="EGT45028.1"/>
    </source>
</evidence>
<evidence type="ECO:0000256" key="1">
    <source>
        <dbReference type="SAM" id="MobiDB-lite"/>
    </source>
</evidence>
<dbReference type="InParanoid" id="G0P4M1"/>
<evidence type="ECO:0000313" key="4">
    <source>
        <dbReference type="Proteomes" id="UP000008068"/>
    </source>
</evidence>
<gene>
    <name evidence="3" type="ORF">CAEBREN_19770</name>
</gene>
<protein>
    <submittedName>
        <fullName evidence="3">Uncharacterized protein</fullName>
    </submittedName>
</protein>
<dbReference type="AlphaFoldDB" id="G0P4M1"/>
<dbReference type="HOGENOM" id="CLU_1679508_0_0_1"/>
<organism evidence="4">
    <name type="scientific">Caenorhabditis brenneri</name>
    <name type="common">Nematode worm</name>
    <dbReference type="NCBI Taxonomy" id="135651"/>
    <lineage>
        <taxon>Eukaryota</taxon>
        <taxon>Metazoa</taxon>
        <taxon>Ecdysozoa</taxon>
        <taxon>Nematoda</taxon>
        <taxon>Chromadorea</taxon>
        <taxon>Rhabditida</taxon>
        <taxon>Rhabditina</taxon>
        <taxon>Rhabditomorpha</taxon>
        <taxon>Rhabditoidea</taxon>
        <taxon>Rhabditidae</taxon>
        <taxon>Peloderinae</taxon>
        <taxon>Caenorhabditis</taxon>
    </lineage>
</organism>
<dbReference type="FunCoup" id="G0P4M1">
    <property type="interactions" value="197"/>
</dbReference>
<proteinExistence type="predicted"/>
<reference evidence="4" key="1">
    <citation type="submission" date="2011-07" db="EMBL/GenBank/DDBJ databases">
        <authorList>
            <consortium name="Caenorhabditis brenneri Sequencing and Analysis Consortium"/>
            <person name="Wilson R.K."/>
        </authorList>
    </citation>
    <scope>NUCLEOTIDE SEQUENCE [LARGE SCALE GENOMIC DNA]</scope>
    <source>
        <strain evidence="4">PB2801</strain>
    </source>
</reference>
<sequence>MKPHLCDQPMNLTRRACCQLVLFLNDTERNYVVNSYSTEHEPFESRHFLVPPCSTSMFPSTTSHKPPIYLVEPVDEAEDHLTFFVGIFMLMIIALAFSIGLSKMTKPKVSISRYNTSNSSYDILMWLSSNPTNRSSMLLMLRSMCRTPATPDSSVSVVSSNIPLLPSYQRASQSTSANTPPPPYSATSSLVA</sequence>
<dbReference type="Proteomes" id="UP000008068">
    <property type="component" value="Unassembled WGS sequence"/>
</dbReference>
<keyword evidence="2" id="KW-0472">Membrane</keyword>
<dbReference type="EMBL" id="GL380066">
    <property type="protein sequence ID" value="EGT45028.1"/>
    <property type="molecule type" value="Genomic_DNA"/>
</dbReference>
<accession>G0P4M1</accession>
<keyword evidence="4" id="KW-1185">Reference proteome</keyword>
<feature type="transmembrane region" description="Helical" evidence="2">
    <location>
        <begin position="81"/>
        <end position="101"/>
    </location>
</feature>
<keyword evidence="2" id="KW-1133">Transmembrane helix</keyword>